<dbReference type="InterPro" id="IPR009526">
    <property type="entry name" value="DUF1146"/>
</dbReference>
<feature type="transmembrane region" description="Helical" evidence="1">
    <location>
        <begin position="51"/>
        <end position="73"/>
    </location>
</feature>
<dbReference type="KEGG" id="eff:skT53_27230"/>
<gene>
    <name evidence="2" type="ORF">skT53_27230</name>
</gene>
<name>A0A7I8DC47_9BACL</name>
<keyword evidence="3" id="KW-1185">Reference proteome</keyword>
<dbReference type="AlphaFoldDB" id="A0A7I8DC47"/>
<protein>
    <recommendedName>
        <fullName evidence="4">DUF1146 domain-containing protein</fullName>
    </recommendedName>
</protein>
<dbReference type="Proteomes" id="UP000593802">
    <property type="component" value="Chromosome"/>
</dbReference>
<evidence type="ECO:0000313" key="3">
    <source>
        <dbReference type="Proteomes" id="UP000593802"/>
    </source>
</evidence>
<accession>A0A7I8DC47</accession>
<feature type="transmembrane region" description="Helical" evidence="1">
    <location>
        <begin position="12"/>
        <end position="31"/>
    </location>
</feature>
<keyword evidence="1" id="KW-0812">Transmembrane</keyword>
<evidence type="ECO:0000256" key="1">
    <source>
        <dbReference type="SAM" id="Phobius"/>
    </source>
</evidence>
<proteinExistence type="predicted"/>
<organism evidence="2 3">
    <name type="scientific">Effusibacillus dendaii</name>
    <dbReference type="NCBI Taxonomy" id="2743772"/>
    <lineage>
        <taxon>Bacteria</taxon>
        <taxon>Bacillati</taxon>
        <taxon>Bacillota</taxon>
        <taxon>Bacilli</taxon>
        <taxon>Bacillales</taxon>
        <taxon>Alicyclobacillaceae</taxon>
        <taxon>Effusibacillus</taxon>
    </lineage>
</organism>
<keyword evidence="1" id="KW-1133">Transmembrane helix</keyword>
<reference evidence="2 3" key="1">
    <citation type="submission" date="2020-08" db="EMBL/GenBank/DDBJ databases">
        <title>Complete Genome Sequence of Effusibacillus dendaii Strain skT53, Isolated from Farmland soil.</title>
        <authorList>
            <person name="Konishi T."/>
            <person name="Kawasaki H."/>
        </authorList>
    </citation>
    <scope>NUCLEOTIDE SEQUENCE [LARGE SCALE GENOMIC DNA]</scope>
    <source>
        <strain evidence="3">skT53</strain>
    </source>
</reference>
<evidence type="ECO:0000313" key="2">
    <source>
        <dbReference type="EMBL" id="BCJ87738.1"/>
    </source>
</evidence>
<keyword evidence="1" id="KW-0472">Membrane</keyword>
<evidence type="ECO:0008006" key="4">
    <source>
        <dbReference type="Google" id="ProtNLM"/>
    </source>
</evidence>
<dbReference type="Pfam" id="PF06612">
    <property type="entry name" value="DUF1146"/>
    <property type="match status" value="1"/>
</dbReference>
<sequence length="83" mass="9433">MYPNPSLSTLTGIYSLMQLLIFLITIVVAWYGLGSVKWDLFLRNHRTGQALVLRLLLAITVGFLVGQFFLQYLNASLLLKNLF</sequence>
<dbReference type="EMBL" id="AP023366">
    <property type="protein sequence ID" value="BCJ87738.1"/>
    <property type="molecule type" value="Genomic_DNA"/>
</dbReference>